<sequence length="151" mass="16463">MSTDRPATYSYKELAARIEQVLGERPSLSALRAAAAQGRRTSSTLSRPRLTVGMPAPLPPTSRTAPAAFSAEAVEAWLQDHPRLAWNQAMSEIHDALARGDDVEAVVGKALADGLSWRHITAALNAHDDRQRSIAGVHKRYRHLAEKPPRA</sequence>
<name>A0A927N7D1_9ACTN</name>
<protein>
    <submittedName>
        <fullName evidence="2">Uncharacterized protein</fullName>
    </submittedName>
</protein>
<evidence type="ECO:0000313" key="2">
    <source>
        <dbReference type="EMBL" id="MBE1609820.1"/>
    </source>
</evidence>
<feature type="region of interest" description="Disordered" evidence="1">
    <location>
        <begin position="32"/>
        <end position="64"/>
    </location>
</feature>
<evidence type="ECO:0000313" key="3">
    <source>
        <dbReference type="Proteomes" id="UP000638648"/>
    </source>
</evidence>
<dbReference type="Proteomes" id="UP000638648">
    <property type="component" value="Unassembled WGS sequence"/>
</dbReference>
<keyword evidence="3" id="KW-1185">Reference proteome</keyword>
<accession>A0A927N7D1</accession>
<gene>
    <name evidence="2" type="ORF">HEB94_006668</name>
</gene>
<evidence type="ECO:0000256" key="1">
    <source>
        <dbReference type="SAM" id="MobiDB-lite"/>
    </source>
</evidence>
<reference evidence="2" key="1">
    <citation type="submission" date="2020-10" db="EMBL/GenBank/DDBJ databases">
        <title>Sequencing the genomes of 1000 actinobacteria strains.</title>
        <authorList>
            <person name="Klenk H.-P."/>
        </authorList>
    </citation>
    <scope>NUCLEOTIDE SEQUENCE</scope>
    <source>
        <strain evidence="2">DSM 45354</strain>
    </source>
</reference>
<dbReference type="AlphaFoldDB" id="A0A927N7D1"/>
<feature type="compositionally biased region" description="Low complexity" evidence="1">
    <location>
        <begin position="32"/>
        <end position="51"/>
    </location>
</feature>
<proteinExistence type="predicted"/>
<dbReference type="EMBL" id="JADBEM010000001">
    <property type="protein sequence ID" value="MBE1609820.1"/>
    <property type="molecule type" value="Genomic_DNA"/>
</dbReference>
<dbReference type="RefSeq" id="WP_202896672.1">
    <property type="nucleotide sequence ID" value="NZ_BAABJL010000058.1"/>
</dbReference>
<comment type="caution">
    <text evidence="2">The sequence shown here is derived from an EMBL/GenBank/DDBJ whole genome shotgun (WGS) entry which is preliminary data.</text>
</comment>
<organism evidence="2 3">
    <name type="scientific">Actinopolymorpha pittospori</name>
    <dbReference type="NCBI Taxonomy" id="648752"/>
    <lineage>
        <taxon>Bacteria</taxon>
        <taxon>Bacillati</taxon>
        <taxon>Actinomycetota</taxon>
        <taxon>Actinomycetes</taxon>
        <taxon>Propionibacteriales</taxon>
        <taxon>Actinopolymorphaceae</taxon>
        <taxon>Actinopolymorpha</taxon>
    </lineage>
</organism>